<accession>A0ACB8YT10</accession>
<reference evidence="2" key="1">
    <citation type="journal article" date="2022" name="Mol. Ecol. Resour.">
        <title>The genomes of chicory, endive, great burdock and yacon provide insights into Asteraceae palaeo-polyploidization history and plant inulin production.</title>
        <authorList>
            <person name="Fan W."/>
            <person name="Wang S."/>
            <person name="Wang H."/>
            <person name="Wang A."/>
            <person name="Jiang F."/>
            <person name="Liu H."/>
            <person name="Zhao H."/>
            <person name="Xu D."/>
            <person name="Zhang Y."/>
        </authorList>
    </citation>
    <scope>NUCLEOTIDE SEQUENCE [LARGE SCALE GENOMIC DNA]</scope>
    <source>
        <strain evidence="2">cv. Yunnan</strain>
    </source>
</reference>
<dbReference type="EMBL" id="CM042044">
    <property type="protein sequence ID" value="KAI3688215.1"/>
    <property type="molecule type" value="Genomic_DNA"/>
</dbReference>
<name>A0ACB8YT10_9ASTR</name>
<sequence>MCICLYMQSFCQIPAFEDGDVKFFGNQWLHNTRTNTKLGLVNNSNLTTYHQNRIRTIFGNRSDLKLQLNLSRQPSINVINNVITDQMSSLWWDFLFFQDLVPVSIRFRVSLQKRISVVSLLSSFTNLLRDTVLPGSHLKKGSPAVFFAVLIHQSVSNCSSG</sequence>
<dbReference type="Proteomes" id="UP001056120">
    <property type="component" value="Linkage Group LG27"/>
</dbReference>
<protein>
    <submittedName>
        <fullName evidence="1">Uncharacterized protein</fullName>
    </submittedName>
</protein>
<comment type="caution">
    <text evidence="1">The sequence shown here is derived from an EMBL/GenBank/DDBJ whole genome shotgun (WGS) entry which is preliminary data.</text>
</comment>
<organism evidence="1 2">
    <name type="scientific">Smallanthus sonchifolius</name>
    <dbReference type="NCBI Taxonomy" id="185202"/>
    <lineage>
        <taxon>Eukaryota</taxon>
        <taxon>Viridiplantae</taxon>
        <taxon>Streptophyta</taxon>
        <taxon>Embryophyta</taxon>
        <taxon>Tracheophyta</taxon>
        <taxon>Spermatophyta</taxon>
        <taxon>Magnoliopsida</taxon>
        <taxon>eudicotyledons</taxon>
        <taxon>Gunneridae</taxon>
        <taxon>Pentapetalae</taxon>
        <taxon>asterids</taxon>
        <taxon>campanulids</taxon>
        <taxon>Asterales</taxon>
        <taxon>Asteraceae</taxon>
        <taxon>Asteroideae</taxon>
        <taxon>Heliantheae alliance</taxon>
        <taxon>Millerieae</taxon>
        <taxon>Smallanthus</taxon>
    </lineage>
</organism>
<evidence type="ECO:0000313" key="2">
    <source>
        <dbReference type="Proteomes" id="UP001056120"/>
    </source>
</evidence>
<proteinExistence type="predicted"/>
<evidence type="ECO:0000313" key="1">
    <source>
        <dbReference type="EMBL" id="KAI3688215.1"/>
    </source>
</evidence>
<reference evidence="1 2" key="2">
    <citation type="journal article" date="2022" name="Mol. Ecol. Resour.">
        <title>The genomes of chicory, endive, great burdock and yacon provide insights into Asteraceae paleo-polyploidization history and plant inulin production.</title>
        <authorList>
            <person name="Fan W."/>
            <person name="Wang S."/>
            <person name="Wang H."/>
            <person name="Wang A."/>
            <person name="Jiang F."/>
            <person name="Liu H."/>
            <person name="Zhao H."/>
            <person name="Xu D."/>
            <person name="Zhang Y."/>
        </authorList>
    </citation>
    <scope>NUCLEOTIDE SEQUENCE [LARGE SCALE GENOMIC DNA]</scope>
    <source>
        <strain evidence="2">cv. Yunnan</strain>
        <tissue evidence="1">Leaves</tissue>
    </source>
</reference>
<keyword evidence="2" id="KW-1185">Reference proteome</keyword>
<gene>
    <name evidence="1" type="ORF">L1987_81925</name>
</gene>